<reference evidence="3 4" key="1">
    <citation type="submission" date="2018-08" db="EMBL/GenBank/DDBJ databases">
        <title>Recombination of ecologically and evolutionarily significant loci maintains genetic cohesion in the Pseudomonas syringae species complex.</title>
        <authorList>
            <person name="Dillon M."/>
            <person name="Thakur S."/>
            <person name="Almeida R.N.D."/>
            <person name="Weir B.S."/>
            <person name="Guttman D.S."/>
        </authorList>
    </citation>
    <scope>NUCLEOTIDE SEQUENCE [LARGE SCALE GENOMIC DNA]</scope>
    <source>
        <strain evidence="3 4">ICMP 6917</strain>
    </source>
</reference>
<keyword evidence="2" id="KW-1133">Transmembrane helix</keyword>
<feature type="transmembrane region" description="Helical" evidence="2">
    <location>
        <begin position="240"/>
        <end position="259"/>
    </location>
</feature>
<feature type="transmembrane region" description="Helical" evidence="2">
    <location>
        <begin position="200"/>
        <end position="220"/>
    </location>
</feature>
<evidence type="ECO:0008006" key="5">
    <source>
        <dbReference type="Google" id="ProtNLM"/>
    </source>
</evidence>
<sequence>MMADTHFKIMFEGQLRNGVELETAKLNLARLFKSETSAVERLFNGNPVSLKRGLSQADAQRYIQALNDAGVEARIEPDPAISLSLDEIDEPKPYRAPVEPAQAPSPYAPPKSSTVAPDLPAHSSLKVFSVEGRIGRLRYLAWSLVLVLAGLATMGVCITVMSVSLVGGGLLSTVAVAAFFILSVQMGVQRLHDAGWSGWLLLLNLAPFVGGIFPFLMMVIPGTKGPNKYGPPAPPNSKAVKILACLWIVFLSLVFTIVLSTGLDAVKNELETTASEYEQSLPYDDDSDSDQAQPAQSVSGQRL</sequence>
<feature type="region of interest" description="Disordered" evidence="1">
    <location>
        <begin position="277"/>
        <end position="303"/>
    </location>
</feature>
<evidence type="ECO:0000256" key="2">
    <source>
        <dbReference type="SAM" id="Phobius"/>
    </source>
</evidence>
<proteinExistence type="predicted"/>
<dbReference type="PANTHER" id="PTHR34980:SF3">
    <property type="entry name" value="BLR8105 PROTEIN"/>
    <property type="match status" value="1"/>
</dbReference>
<feature type="region of interest" description="Disordered" evidence="1">
    <location>
        <begin position="94"/>
        <end position="116"/>
    </location>
</feature>
<keyword evidence="2" id="KW-0812">Transmembrane</keyword>
<protein>
    <recommendedName>
        <fullName evidence="5">DUF805 domain-containing protein</fullName>
    </recommendedName>
</protein>
<organism evidence="3 4">
    <name type="scientific">Pseudomonas cichorii</name>
    <dbReference type="NCBI Taxonomy" id="36746"/>
    <lineage>
        <taxon>Bacteria</taxon>
        <taxon>Pseudomonadati</taxon>
        <taxon>Pseudomonadota</taxon>
        <taxon>Gammaproteobacteria</taxon>
        <taxon>Pseudomonadales</taxon>
        <taxon>Pseudomonadaceae</taxon>
        <taxon>Pseudomonas</taxon>
    </lineage>
</organism>
<evidence type="ECO:0000313" key="3">
    <source>
        <dbReference type="EMBL" id="RMR61666.1"/>
    </source>
</evidence>
<dbReference type="GO" id="GO:0005886">
    <property type="term" value="C:plasma membrane"/>
    <property type="evidence" value="ECO:0007669"/>
    <property type="project" value="TreeGrafter"/>
</dbReference>
<name>A0A3M4WCG1_PSECI</name>
<dbReference type="AlphaFoldDB" id="A0A3M4WCG1"/>
<keyword evidence="2" id="KW-0472">Membrane</keyword>
<dbReference type="PANTHER" id="PTHR34980">
    <property type="entry name" value="INNER MEMBRANE PROTEIN-RELATED-RELATED"/>
    <property type="match status" value="1"/>
</dbReference>
<comment type="caution">
    <text evidence="3">The sequence shown here is derived from an EMBL/GenBank/DDBJ whole genome shotgun (WGS) entry which is preliminary data.</text>
</comment>
<accession>A0A3M4WCG1</accession>
<gene>
    <name evidence="3" type="ORF">ALP84_03173</name>
</gene>
<feature type="compositionally biased region" description="Low complexity" evidence="1">
    <location>
        <begin position="290"/>
        <end position="303"/>
    </location>
</feature>
<dbReference type="EMBL" id="RBRY01000031">
    <property type="protein sequence ID" value="RMR61666.1"/>
    <property type="molecule type" value="Genomic_DNA"/>
</dbReference>
<evidence type="ECO:0000256" key="1">
    <source>
        <dbReference type="SAM" id="MobiDB-lite"/>
    </source>
</evidence>
<dbReference type="InterPro" id="IPR008523">
    <property type="entry name" value="DUF805"/>
</dbReference>
<dbReference type="Pfam" id="PF05656">
    <property type="entry name" value="DUF805"/>
    <property type="match status" value="1"/>
</dbReference>
<evidence type="ECO:0000313" key="4">
    <source>
        <dbReference type="Proteomes" id="UP000278332"/>
    </source>
</evidence>
<feature type="transmembrane region" description="Helical" evidence="2">
    <location>
        <begin position="139"/>
        <end position="163"/>
    </location>
</feature>
<feature type="transmembrane region" description="Helical" evidence="2">
    <location>
        <begin position="169"/>
        <end position="188"/>
    </location>
</feature>
<dbReference type="Proteomes" id="UP000278332">
    <property type="component" value="Unassembled WGS sequence"/>
</dbReference>